<sequence>MDHISNVLDAHSPSPLSLLSHLPQIKRADAAITRAAATGIPEQGEQTGGYTEPYTWLAHVPLLPLYSAAQHDLLAKQQCRKDRLVADMDRADPDKMLTAGQRGLLSVVGHLSGGGSMVSVKRFERRLIGANVVSSGMLMKQHKLAVFTRWTIPGPRGEVEFFVDVFEHRFIESNYKFTSGNLVLVKVGLPPTSSSGKKKDVPKVTLKLLQTEAKELKSQKMWKKHWNTEACEAVSVVRQDGREEAMVIVARIQRACSTVEIMEITKRFDKEWIVPVV</sequence>
<protein>
    <submittedName>
        <fullName evidence="1">Uncharacterized protein</fullName>
    </submittedName>
</protein>
<dbReference type="EMBL" id="CP138592">
    <property type="protein sequence ID" value="WPH04701.1"/>
    <property type="molecule type" value="Genomic_DNA"/>
</dbReference>
<dbReference type="AlphaFoldDB" id="A0AAQ3R7U8"/>
<accession>A0AAQ3R7U8</accession>
<keyword evidence="2" id="KW-1185">Reference proteome</keyword>
<evidence type="ECO:0000313" key="1">
    <source>
        <dbReference type="EMBL" id="WPH04701.1"/>
    </source>
</evidence>
<name>A0AAQ3R7U8_9PEZI</name>
<gene>
    <name evidence="1" type="ORF">R9X50_00759400</name>
</gene>
<dbReference type="Proteomes" id="UP001303373">
    <property type="component" value="Chromosome 13"/>
</dbReference>
<evidence type="ECO:0000313" key="2">
    <source>
        <dbReference type="Proteomes" id="UP001303373"/>
    </source>
</evidence>
<organism evidence="1 2">
    <name type="scientific">Acrodontium crateriforme</name>
    <dbReference type="NCBI Taxonomy" id="150365"/>
    <lineage>
        <taxon>Eukaryota</taxon>
        <taxon>Fungi</taxon>
        <taxon>Dikarya</taxon>
        <taxon>Ascomycota</taxon>
        <taxon>Pezizomycotina</taxon>
        <taxon>Dothideomycetes</taxon>
        <taxon>Dothideomycetidae</taxon>
        <taxon>Mycosphaerellales</taxon>
        <taxon>Teratosphaeriaceae</taxon>
        <taxon>Acrodontium</taxon>
    </lineage>
</organism>
<proteinExistence type="predicted"/>
<reference evidence="1 2" key="1">
    <citation type="submission" date="2023-11" db="EMBL/GenBank/DDBJ databases">
        <title>An acidophilic fungus is an integral part of prey digestion in a carnivorous sundew plant.</title>
        <authorList>
            <person name="Tsai I.J."/>
        </authorList>
    </citation>
    <scope>NUCLEOTIDE SEQUENCE [LARGE SCALE GENOMIC DNA]</scope>
    <source>
        <strain evidence="1">169a</strain>
    </source>
</reference>